<dbReference type="InterPro" id="IPR016181">
    <property type="entry name" value="Acyl_CoA_acyltransferase"/>
</dbReference>
<dbReference type="InterPro" id="IPR031165">
    <property type="entry name" value="GNAT_YJDJ"/>
</dbReference>
<dbReference type="EMBL" id="CAFBNO010000020">
    <property type="protein sequence ID" value="CAB4954019.1"/>
    <property type="molecule type" value="Genomic_DNA"/>
</dbReference>
<protein>
    <submittedName>
        <fullName evidence="2">Unannotated protein</fullName>
    </submittedName>
</protein>
<dbReference type="CDD" id="cd04301">
    <property type="entry name" value="NAT_SF"/>
    <property type="match status" value="1"/>
</dbReference>
<dbReference type="AlphaFoldDB" id="A0A6J7KHN4"/>
<dbReference type="PANTHER" id="PTHR31435">
    <property type="entry name" value="PROTEIN NATD1"/>
    <property type="match status" value="1"/>
</dbReference>
<dbReference type="PANTHER" id="PTHR31435:SF10">
    <property type="entry name" value="BSR4717 PROTEIN"/>
    <property type="match status" value="1"/>
</dbReference>
<dbReference type="PROSITE" id="PS51729">
    <property type="entry name" value="GNAT_YJDJ"/>
    <property type="match status" value="1"/>
</dbReference>
<sequence>MNTEVIHNESLQRYEILLDGARVGHADYKVDGGILVFDHTEVDPAHQGKNLAGSLMRESLEDVRARGLKMRPVCSYVVKFVERYDEFADLVA</sequence>
<evidence type="ECO:0000259" key="1">
    <source>
        <dbReference type="PROSITE" id="PS51729"/>
    </source>
</evidence>
<organism evidence="2">
    <name type="scientific">freshwater metagenome</name>
    <dbReference type="NCBI Taxonomy" id="449393"/>
    <lineage>
        <taxon>unclassified sequences</taxon>
        <taxon>metagenomes</taxon>
        <taxon>ecological metagenomes</taxon>
    </lineage>
</organism>
<accession>A0A6J7KHN4</accession>
<feature type="domain" description="N-acetyltransferase" evidence="1">
    <location>
        <begin position="6"/>
        <end position="92"/>
    </location>
</feature>
<proteinExistence type="predicted"/>
<dbReference type="Pfam" id="PF14542">
    <property type="entry name" value="Acetyltransf_CG"/>
    <property type="match status" value="1"/>
</dbReference>
<dbReference type="SUPFAM" id="SSF55729">
    <property type="entry name" value="Acyl-CoA N-acyltransferases (Nat)"/>
    <property type="match status" value="1"/>
</dbReference>
<gene>
    <name evidence="2" type="ORF">UFOPK3837_00620</name>
</gene>
<dbReference type="InterPro" id="IPR045057">
    <property type="entry name" value="Gcn5-rel_NAT"/>
</dbReference>
<reference evidence="2" key="1">
    <citation type="submission" date="2020-05" db="EMBL/GenBank/DDBJ databases">
        <authorList>
            <person name="Chiriac C."/>
            <person name="Salcher M."/>
            <person name="Ghai R."/>
            <person name="Kavagutti S V."/>
        </authorList>
    </citation>
    <scope>NUCLEOTIDE SEQUENCE</scope>
</reference>
<dbReference type="Gene3D" id="3.40.630.30">
    <property type="match status" value="1"/>
</dbReference>
<name>A0A6J7KHN4_9ZZZZ</name>
<evidence type="ECO:0000313" key="2">
    <source>
        <dbReference type="EMBL" id="CAB4954019.1"/>
    </source>
</evidence>